<dbReference type="InterPro" id="IPR002110">
    <property type="entry name" value="Ankyrin_rpt"/>
</dbReference>
<dbReference type="InterPro" id="IPR036770">
    <property type="entry name" value="Ankyrin_rpt-contain_sf"/>
</dbReference>
<dbReference type="Pfam" id="PF00023">
    <property type="entry name" value="Ank"/>
    <property type="match status" value="1"/>
</dbReference>
<dbReference type="InterPro" id="IPR027417">
    <property type="entry name" value="P-loop_NTPase"/>
</dbReference>
<dbReference type="AlphaFoldDB" id="A0A2I2FEK9"/>
<dbReference type="Gene3D" id="3.40.50.300">
    <property type="entry name" value="P-loop containing nucleotide triphosphate hydrolases"/>
    <property type="match status" value="1"/>
</dbReference>
<dbReference type="SUPFAM" id="SSF52540">
    <property type="entry name" value="P-loop containing nucleoside triphosphate hydrolases"/>
    <property type="match status" value="1"/>
</dbReference>
<protein>
    <submittedName>
        <fullName evidence="5">Uncharacterized protein</fullName>
    </submittedName>
</protein>
<dbReference type="GO" id="GO:0009116">
    <property type="term" value="P:nucleoside metabolic process"/>
    <property type="evidence" value="ECO:0007669"/>
    <property type="project" value="InterPro"/>
</dbReference>
<dbReference type="Gene3D" id="1.25.40.20">
    <property type="entry name" value="Ankyrin repeat-containing domain"/>
    <property type="match status" value="1"/>
</dbReference>
<dbReference type="RefSeq" id="XP_024673075.1">
    <property type="nucleotide sequence ID" value="XM_024815009.1"/>
</dbReference>
<gene>
    <name evidence="5" type="ORF">BDW47DRAFT_116956</name>
</gene>
<accession>A0A2I2FEK9</accession>
<evidence type="ECO:0000256" key="1">
    <source>
        <dbReference type="ARBA" id="ARBA00022737"/>
    </source>
</evidence>
<dbReference type="InterPro" id="IPR053137">
    <property type="entry name" value="NLR-like"/>
</dbReference>
<evidence type="ECO:0000259" key="3">
    <source>
        <dbReference type="Pfam" id="PF23239"/>
    </source>
</evidence>
<dbReference type="InterPro" id="IPR035994">
    <property type="entry name" value="Nucleoside_phosphorylase_sf"/>
</dbReference>
<dbReference type="PROSITE" id="PS50297">
    <property type="entry name" value="ANK_REP_REGION"/>
    <property type="match status" value="1"/>
</dbReference>
<dbReference type="GO" id="GO:0003824">
    <property type="term" value="F:catalytic activity"/>
    <property type="evidence" value="ECO:0007669"/>
    <property type="project" value="InterPro"/>
</dbReference>
<dbReference type="Pfam" id="PF24883">
    <property type="entry name" value="NPHP3_N"/>
    <property type="match status" value="1"/>
</dbReference>
<dbReference type="SUPFAM" id="SSF53167">
    <property type="entry name" value="Purine and uridine phosphorylases"/>
    <property type="match status" value="1"/>
</dbReference>
<name>A0A2I2FEK9_ASPCN</name>
<keyword evidence="6" id="KW-1185">Reference proteome</keyword>
<feature type="repeat" description="ANK" evidence="2">
    <location>
        <begin position="845"/>
        <end position="877"/>
    </location>
</feature>
<dbReference type="InterPro" id="IPR055497">
    <property type="entry name" value="DUF7069"/>
</dbReference>
<dbReference type="STRING" id="41067.A0A2I2FEK9"/>
<keyword evidence="1" id="KW-0677">Repeat</keyword>
<feature type="domain" description="Nephrocystin 3-like N-terminal" evidence="4">
    <location>
        <begin position="383"/>
        <end position="554"/>
    </location>
</feature>
<sequence length="891" mass="100046">MSCPALTEFDIGWICALAIEVAAASEMLDEKFEPLQEQDAGDSNIYTLGRIGNHNIAIACLPAGQYGTTSATTVAKDMLRTFSNSLRVGLMVGVGGGIPSPDHDIRLGDIVISCPDGTSGGVTQYDMGKISVGGKLQRTGSLNSPPRSLLAAVNGMRAAELTDDPRYPQYLQNAAGRTARTKKNFSRPDSRHDRLFRIEHPHPEATKNCDTCLAEWEEPRDEREDDFPQPFYGIIASGNVVIKDASTRESIRSETGALCFEMEAAGLMQDFPCIVIRGICDYSDSHKNKAWQGYAALAAASYAKELVETLPRGQVARERLATDICRSVQKLHEDVKGTNQRLDKAYHQQSQYYLDNNQRQCHQVFKTSIYQQYKDNNPNRERETCQWVLQDPIYLRWRDSYRNDLLLVSADPGCGKSVLAKSLIDHDLKKLTPSASICYFFFKDNELQNKLSIGLCAILHQLFSQQPSLLQYAIPSWEKNGHKLQDEVGELWSILLAATSHPTSPNTICVLDALDECHLNDRKRLIQELKAFYTSGQGGSSNQPPCLKFIVTSRPYADIISGFRDITRLCRHIHLSGEERNALIHKEIDLVVRIKVQELAEITGISQKVQEQVEQQLLKMEHRTYLWLHLAMDDIRTMFQDSLRPAEQAISLVPTSVSDAYARILERVPSGQEDTVRKIFQIIVGARRPLSTREMAMALGVATKPNAVISAEAMLPGEGLKAKLRRLLHLIHQTAKEFLGEYNAPSKTQNLLASVCMHEESDLLSFLRYSAVNWADHDLVYLLYGVFTVPFDLWFSIFELESSWSSMEWKDCFPWSMHYKVHAMHLAAFNGHHEIGANVNAPDGRWGNALHIAFRSGYDKIVQLLLENGAIVDAQNGQYGDDLQNRNLVGW</sequence>
<organism evidence="5 6">
    <name type="scientific">Aspergillus candidus</name>
    <dbReference type="NCBI Taxonomy" id="41067"/>
    <lineage>
        <taxon>Eukaryota</taxon>
        <taxon>Fungi</taxon>
        <taxon>Dikarya</taxon>
        <taxon>Ascomycota</taxon>
        <taxon>Pezizomycotina</taxon>
        <taxon>Eurotiomycetes</taxon>
        <taxon>Eurotiomycetidae</taxon>
        <taxon>Eurotiales</taxon>
        <taxon>Aspergillaceae</taxon>
        <taxon>Aspergillus</taxon>
        <taxon>Aspergillus subgen. Circumdati</taxon>
    </lineage>
</organism>
<evidence type="ECO:0000256" key="2">
    <source>
        <dbReference type="PROSITE-ProRule" id="PRU00023"/>
    </source>
</evidence>
<evidence type="ECO:0000313" key="6">
    <source>
        <dbReference type="Proteomes" id="UP000234585"/>
    </source>
</evidence>
<feature type="domain" description="DUF7069" evidence="3">
    <location>
        <begin position="584"/>
        <end position="642"/>
    </location>
</feature>
<proteinExistence type="predicted"/>
<dbReference type="Proteomes" id="UP000234585">
    <property type="component" value="Unassembled WGS sequence"/>
</dbReference>
<dbReference type="GeneID" id="36522169"/>
<dbReference type="PANTHER" id="PTHR46082:SF11">
    <property type="entry name" value="AAA+ ATPASE DOMAIN-CONTAINING PROTEIN-RELATED"/>
    <property type="match status" value="1"/>
</dbReference>
<evidence type="ECO:0000259" key="4">
    <source>
        <dbReference type="Pfam" id="PF24883"/>
    </source>
</evidence>
<dbReference type="EMBL" id="KZ559132">
    <property type="protein sequence ID" value="PLB39063.1"/>
    <property type="molecule type" value="Genomic_DNA"/>
</dbReference>
<dbReference type="Pfam" id="PF23239">
    <property type="entry name" value="DUF7069"/>
    <property type="match status" value="1"/>
</dbReference>
<evidence type="ECO:0000313" key="5">
    <source>
        <dbReference type="EMBL" id="PLB39063.1"/>
    </source>
</evidence>
<dbReference type="Gene3D" id="3.40.50.1580">
    <property type="entry name" value="Nucleoside phosphorylase domain"/>
    <property type="match status" value="1"/>
</dbReference>
<keyword evidence="2" id="KW-0040">ANK repeat</keyword>
<reference evidence="5 6" key="1">
    <citation type="submission" date="2017-12" db="EMBL/GenBank/DDBJ databases">
        <authorList>
            <consortium name="DOE Joint Genome Institute"/>
            <person name="Haridas S."/>
            <person name="Kjaerbolling I."/>
            <person name="Vesth T.C."/>
            <person name="Frisvad J.C."/>
            <person name="Nybo J.L."/>
            <person name="Theobald S."/>
            <person name="Kuo A."/>
            <person name="Bowyer P."/>
            <person name="Matsuda Y."/>
            <person name="Mondo S."/>
            <person name="Lyhne E.K."/>
            <person name="Kogle M.E."/>
            <person name="Clum A."/>
            <person name="Lipzen A."/>
            <person name="Salamov A."/>
            <person name="Ngan C.Y."/>
            <person name="Daum C."/>
            <person name="Chiniquy J."/>
            <person name="Barry K."/>
            <person name="LaButti K."/>
            <person name="Simmons B.A."/>
            <person name="Magnuson J.K."/>
            <person name="Mortensen U.H."/>
            <person name="Larsen T.O."/>
            <person name="Grigoriev I.V."/>
            <person name="Baker S.E."/>
            <person name="Andersen M.R."/>
            <person name="Nordberg H.P."/>
            <person name="Cantor M.N."/>
            <person name="Hua S.X."/>
        </authorList>
    </citation>
    <scope>NUCLEOTIDE SEQUENCE [LARGE SCALE GENOMIC DNA]</scope>
    <source>
        <strain evidence="5 6">CBS 102.13</strain>
    </source>
</reference>
<dbReference type="PANTHER" id="PTHR46082">
    <property type="entry name" value="ATP/GTP-BINDING PROTEIN-RELATED"/>
    <property type="match status" value="1"/>
</dbReference>
<dbReference type="InterPro" id="IPR056884">
    <property type="entry name" value="NPHP3-like_N"/>
</dbReference>
<dbReference type="SUPFAM" id="SSF48403">
    <property type="entry name" value="Ankyrin repeat"/>
    <property type="match status" value="1"/>
</dbReference>
<dbReference type="OrthoDB" id="1577640at2759"/>
<dbReference type="PROSITE" id="PS50088">
    <property type="entry name" value="ANK_REPEAT"/>
    <property type="match status" value="1"/>
</dbReference>